<dbReference type="PANTHER" id="PTHR33885:SF3">
    <property type="entry name" value="PHAGE SHOCK PROTEIN C"/>
    <property type="match status" value="1"/>
</dbReference>
<keyword evidence="4 7" id="KW-1133">Transmembrane helix</keyword>
<dbReference type="RefSeq" id="WP_241051895.1">
    <property type="nucleotide sequence ID" value="NZ_JAKZBV010000001.1"/>
</dbReference>
<keyword evidence="10" id="KW-1185">Reference proteome</keyword>
<accession>A0ABS9TXX5</accession>
<feature type="domain" description="Phage shock protein PspC N-terminal" evidence="8">
    <location>
        <begin position="37"/>
        <end position="89"/>
    </location>
</feature>
<evidence type="ECO:0000256" key="1">
    <source>
        <dbReference type="ARBA" id="ARBA00004162"/>
    </source>
</evidence>
<dbReference type="Pfam" id="PF04024">
    <property type="entry name" value="PspC"/>
    <property type="match status" value="1"/>
</dbReference>
<evidence type="ECO:0000256" key="5">
    <source>
        <dbReference type="ARBA" id="ARBA00023136"/>
    </source>
</evidence>
<feature type="compositionally biased region" description="Pro residues" evidence="6">
    <location>
        <begin position="226"/>
        <end position="235"/>
    </location>
</feature>
<dbReference type="InterPro" id="IPR052027">
    <property type="entry name" value="PspC"/>
</dbReference>
<comment type="caution">
    <text evidence="9">The sequence shown here is derived from an EMBL/GenBank/DDBJ whole genome shotgun (WGS) entry which is preliminary data.</text>
</comment>
<proteinExistence type="predicted"/>
<dbReference type="InterPro" id="IPR007168">
    <property type="entry name" value="Phageshock_PspC_N"/>
</dbReference>
<evidence type="ECO:0000259" key="8">
    <source>
        <dbReference type="Pfam" id="PF04024"/>
    </source>
</evidence>
<feature type="transmembrane region" description="Helical" evidence="7">
    <location>
        <begin position="108"/>
        <end position="129"/>
    </location>
</feature>
<feature type="region of interest" description="Disordered" evidence="6">
    <location>
        <begin position="175"/>
        <end position="245"/>
    </location>
</feature>
<feature type="compositionally biased region" description="Low complexity" evidence="6">
    <location>
        <begin position="7"/>
        <end position="16"/>
    </location>
</feature>
<feature type="transmembrane region" description="Helical" evidence="7">
    <location>
        <begin position="135"/>
        <end position="153"/>
    </location>
</feature>
<evidence type="ECO:0000313" key="10">
    <source>
        <dbReference type="Proteomes" id="UP001202922"/>
    </source>
</evidence>
<evidence type="ECO:0000313" key="9">
    <source>
        <dbReference type="EMBL" id="MCH6469274.1"/>
    </source>
</evidence>
<evidence type="ECO:0000256" key="6">
    <source>
        <dbReference type="SAM" id="MobiDB-lite"/>
    </source>
</evidence>
<evidence type="ECO:0000256" key="2">
    <source>
        <dbReference type="ARBA" id="ARBA00022475"/>
    </source>
</evidence>
<name>A0ABS9TXX5_9MICC</name>
<comment type="subcellular location">
    <subcellularLocation>
        <location evidence="1">Cell membrane</location>
        <topology evidence="1">Single-pass membrane protein</topology>
    </subcellularLocation>
</comment>
<keyword evidence="3 7" id="KW-0812">Transmembrane</keyword>
<feature type="transmembrane region" description="Helical" evidence="7">
    <location>
        <begin position="65"/>
        <end position="87"/>
    </location>
</feature>
<evidence type="ECO:0000256" key="3">
    <source>
        <dbReference type="ARBA" id="ARBA00022692"/>
    </source>
</evidence>
<protein>
    <submittedName>
        <fullName evidence="9">PspC domain-containing protein</fullName>
    </submittedName>
</protein>
<gene>
    <name evidence="9" type="ORF">L0M17_04600</name>
</gene>
<feature type="region of interest" description="Disordered" evidence="6">
    <location>
        <begin position="1"/>
        <end position="22"/>
    </location>
</feature>
<keyword evidence="5 7" id="KW-0472">Membrane</keyword>
<feature type="transmembrane region" description="Helical" evidence="7">
    <location>
        <begin position="308"/>
        <end position="327"/>
    </location>
</feature>
<dbReference type="PANTHER" id="PTHR33885">
    <property type="entry name" value="PHAGE SHOCK PROTEIN C"/>
    <property type="match status" value="1"/>
</dbReference>
<feature type="transmembrane region" description="Helical" evidence="7">
    <location>
        <begin position="282"/>
        <end position="301"/>
    </location>
</feature>
<dbReference type="EMBL" id="JAKZBV010000001">
    <property type="protein sequence ID" value="MCH6469274.1"/>
    <property type="molecule type" value="Genomic_DNA"/>
</dbReference>
<evidence type="ECO:0000256" key="7">
    <source>
        <dbReference type="SAM" id="Phobius"/>
    </source>
</evidence>
<organism evidence="9 10">
    <name type="scientific">Sinomonas terrae</name>
    <dbReference type="NCBI Taxonomy" id="2908838"/>
    <lineage>
        <taxon>Bacteria</taxon>
        <taxon>Bacillati</taxon>
        <taxon>Actinomycetota</taxon>
        <taxon>Actinomycetes</taxon>
        <taxon>Micrococcales</taxon>
        <taxon>Micrococcaceae</taxon>
        <taxon>Sinomonas</taxon>
    </lineage>
</organism>
<feature type="compositionally biased region" description="Low complexity" evidence="6">
    <location>
        <begin position="189"/>
        <end position="213"/>
    </location>
</feature>
<feature type="transmembrane region" description="Helical" evidence="7">
    <location>
        <begin position="251"/>
        <end position="270"/>
    </location>
</feature>
<reference evidence="9 10" key="1">
    <citation type="submission" date="2022-03" db="EMBL/GenBank/DDBJ databases">
        <title>Sinomonas sp. isolated from a soil.</title>
        <authorList>
            <person name="Han J."/>
            <person name="Kim D.-U."/>
        </authorList>
    </citation>
    <scope>NUCLEOTIDE SEQUENCE [LARGE SCALE GENOMIC DNA]</scope>
    <source>
        <strain evidence="9 10">5-5</strain>
    </source>
</reference>
<evidence type="ECO:0000256" key="4">
    <source>
        <dbReference type="ARBA" id="ARBA00022989"/>
    </source>
</evidence>
<dbReference type="Proteomes" id="UP001202922">
    <property type="component" value="Unassembled WGS sequence"/>
</dbReference>
<sequence>MSTEQTPGGSSPAPSGQPHGKAAGSDFFGWVRRLRVTRGSDRWAGGVASGLAHRWGVDPVVVRGLFIVAAIFLGVGVLAYGVLWLLLPEPDGRIHCQEAMRGRWTAGMTGGLIATILGLGGARAGFWFGDLRGAGPFWALFWIGAAALAIFSISRSRRGRRYGWYGYGPSHHEHLTDTRTDAGTQGADPSSQPAGAASPSSPYTGGPYSSTPYARSYQTTSGEGAPPVPGTPPAPRATAVRTRRPGPGGPFAAVVVGVAVLVSGGLLALQTAGVTLVDPSTGALWAIGAAVLGLGIVVAGLRGRSGGILSFLAVVALAIAATTQPAYELSRSRQVGNFAPASVQQAQTGYHITAAAGQLDLSRLDSSGPLSSTATVPVDATMSQLQIRIPKDVPVRVEADATMSNVQFGDKSIAGIGTNGAETYNAGRTGGILVVTVHATMSNVNIQQER</sequence>
<keyword evidence="2" id="KW-1003">Cell membrane</keyword>